<dbReference type="AlphaFoldDB" id="G7TJE9"/>
<dbReference type="HOGENOM" id="CLU_3223902_0_0_6"/>
<dbReference type="EMBL" id="CP003057">
    <property type="protein sequence ID" value="AEQ94329.1"/>
    <property type="molecule type" value="Genomic_DNA"/>
</dbReference>
<dbReference type="EMBL" id="CP003057">
    <property type="protein sequence ID" value="AEQ98169.1"/>
    <property type="molecule type" value="Genomic_DNA"/>
</dbReference>
<dbReference type="KEGG" id="xor:XOC_0066"/>
<dbReference type="KEGG" id="xor:XOC_4091"/>
<proteinExistence type="predicted"/>
<evidence type="ECO:0000313" key="2">
    <source>
        <dbReference type="EMBL" id="AEQ94329.1"/>
    </source>
</evidence>
<organism evidence="3 4">
    <name type="scientific">Xanthomonas oryzae pv. oryzicola (strain BLS256)</name>
    <dbReference type="NCBI Taxonomy" id="383407"/>
    <lineage>
        <taxon>Bacteria</taxon>
        <taxon>Pseudomonadati</taxon>
        <taxon>Pseudomonadota</taxon>
        <taxon>Gammaproteobacteria</taxon>
        <taxon>Lysobacterales</taxon>
        <taxon>Lysobacteraceae</taxon>
        <taxon>Xanthomonas</taxon>
    </lineage>
</organism>
<evidence type="ECO:0000256" key="1">
    <source>
        <dbReference type="SAM" id="MobiDB-lite"/>
    </source>
</evidence>
<name>G7TJE9_XANOB</name>
<reference evidence="3 4" key="1">
    <citation type="journal article" date="2011" name="J. Bacteriol.">
        <title>Two new complete genome sequences offer insight into host and tissue specificity of plant pathogenic Xanthomonas spp.</title>
        <authorList>
            <person name="Bogdanove A.J."/>
            <person name="Koebnik R."/>
            <person name="Lu H."/>
            <person name="Furutani A."/>
            <person name="Angiuoli S.V."/>
            <person name="Patil P.B."/>
            <person name="Van Sluys M.A."/>
            <person name="Ryan R.P."/>
            <person name="Meyer D.F."/>
            <person name="Han S.W."/>
            <person name="Aparna G."/>
            <person name="Rajaram M."/>
            <person name="Delcher A.L."/>
            <person name="Phillippy A.M."/>
            <person name="Puiu D."/>
            <person name="Schatz M.C."/>
            <person name="Shumway M."/>
            <person name="Sommer D.D."/>
            <person name="Trapnell C."/>
            <person name="Benahmed F."/>
            <person name="Dimitrov G."/>
            <person name="Madupu R."/>
            <person name="Radune D."/>
            <person name="Sullivan S."/>
            <person name="Jha G."/>
            <person name="Ishihara H."/>
            <person name="Lee S.W."/>
            <person name="Pandey A."/>
            <person name="Sharma V."/>
            <person name="Sriariyanun M."/>
            <person name="Szurek B."/>
            <person name="Vera-Cruz C.M."/>
            <person name="Dorman K.S."/>
            <person name="Ronald P.C."/>
            <person name="Verdier V."/>
            <person name="Dow J.M."/>
            <person name="Sonti R.V."/>
            <person name="Tsuge S."/>
            <person name="Brendel V.P."/>
            <person name="Rabinowicz P.D."/>
            <person name="Leach J.E."/>
            <person name="White F.F."/>
            <person name="Salzberg S.L."/>
        </authorList>
    </citation>
    <scope>NUCLEOTIDE SEQUENCE [LARGE SCALE GENOMIC DNA]</scope>
    <source>
        <strain evidence="3 4">BLS256</strain>
    </source>
</reference>
<reference evidence="3" key="2">
    <citation type="submission" date="2015-06" db="EMBL/GenBank/DDBJ databases">
        <authorList>
            <person name="Booher N.J."/>
            <person name="Carpenter S.C.D."/>
            <person name="Sebra R.P."/>
            <person name="Wang L."/>
            <person name="Salzberg S.L."/>
            <person name="Leach J.E."/>
            <person name="Bogdanove A.J."/>
        </authorList>
    </citation>
    <scope>NUCLEOTIDE SEQUENCE</scope>
    <source>
        <strain evidence="3">BLS256</strain>
    </source>
</reference>
<accession>G7TJE9</accession>
<dbReference type="Proteomes" id="UP000008851">
    <property type="component" value="Chromosome"/>
</dbReference>
<evidence type="ECO:0000313" key="4">
    <source>
        <dbReference type="Proteomes" id="UP000008851"/>
    </source>
</evidence>
<protein>
    <submittedName>
        <fullName evidence="3">NagN</fullName>
    </submittedName>
</protein>
<feature type="region of interest" description="Disordered" evidence="1">
    <location>
        <begin position="1"/>
        <end position="20"/>
    </location>
</feature>
<gene>
    <name evidence="2" type="ORF">XOC_0066</name>
    <name evidence="3" type="ORF">XOC_4091</name>
</gene>
<sequence length="44" mass="5005">MRRQHRLDLRLGQPTGQHRQRVARIDHLGQGLAEEVGVLGVGHR</sequence>
<evidence type="ECO:0000313" key="3">
    <source>
        <dbReference type="EMBL" id="AEQ98169.1"/>
    </source>
</evidence>